<comment type="cofactor">
    <cofactor evidence="8">
        <name>Mg(2+)</name>
        <dbReference type="ChEBI" id="CHEBI:18420"/>
    </cofactor>
</comment>
<dbReference type="NCBIfam" id="NF005829">
    <property type="entry name" value="PRK07726.1"/>
    <property type="match status" value="1"/>
</dbReference>
<evidence type="ECO:0000256" key="3">
    <source>
        <dbReference type="ARBA" id="ARBA00022723"/>
    </source>
</evidence>
<dbReference type="Gene3D" id="1.10.290.10">
    <property type="entry name" value="Topoisomerase I, domain 4"/>
    <property type="match status" value="1"/>
</dbReference>
<dbReference type="SMART" id="SM00437">
    <property type="entry name" value="TOP1Ac"/>
    <property type="match status" value="1"/>
</dbReference>
<sequence>MKSLVLAEKPSVARDIARVLKCGKKLNGALEGDKYVVTWALGHLVTLADPEEYDKKYKEWKMEDLPMMPKKMELVVIRQTAKQYQAVKTQLFRKDVSEIIIATDAGREGELVARWILEKARCTKTVKRLWISSVTDKAIREGFAHLRNGKEYEPLYDAAVSRAEADWLVGINATRALTCKYNAQLSCGRVQTPTLAMIAAREEEIRQFKPQEYYGLNLLAGGIRFSWQDGKSGSRRSFSKERIEDLKAKTGNGSLEVTEIEKSGKKTYAPGLYDLTELQRDANKKFGFSAKETLNIMQRLYEHHKVLTYPRTDSRYIGSDIVPTIKERLKACAVGPYRKIAGPLSMKPVKAAKSFVDDKKVSDHHAIIPTEQFVQLDHMTNEERKIYDLVVRRFCSVLYPPFEYEQTTIKGQAAGEIFTAKGKIVKSQGWKEAYDGEWTEEEDEEFQTLKELVKGQHLKIDRADITLGKTQPPAHFNEATLLSAMENPLKYMQTKDAKAAKTLGETGGLGTVATRADIIEKLFNTFLMEKRGSDIFITSKGKQLLELVPEDLKKPELTADWEMRLSRIARGQLKKNFFLKDIREYTQALIGEIKSGEGTFRHDNLTNTKCPVCGKRMLAVNGKNSKMLVCQDRACGHRETISRLTNARCPNCHRKMELYLKGKEDTFICATCGYKEKLSSFQARREKEGAGVSKRDVQRYLNKQKKEAQEPINNAFAQALAKINLKED</sequence>
<dbReference type="GO" id="GO:0006265">
    <property type="term" value="P:DNA topological change"/>
    <property type="evidence" value="ECO:0007669"/>
    <property type="project" value="UniProtKB-UniRule"/>
</dbReference>
<dbReference type="AlphaFoldDB" id="A0A9D1VKS6"/>
<evidence type="ECO:0000256" key="7">
    <source>
        <dbReference type="ARBA" id="ARBA00023235"/>
    </source>
</evidence>
<dbReference type="GO" id="GO:0006281">
    <property type="term" value="P:DNA repair"/>
    <property type="evidence" value="ECO:0007669"/>
    <property type="project" value="TreeGrafter"/>
</dbReference>
<dbReference type="InterPro" id="IPR034144">
    <property type="entry name" value="TOPRIM_TopoIII"/>
</dbReference>
<dbReference type="NCBIfam" id="TIGR01056">
    <property type="entry name" value="topB"/>
    <property type="match status" value="1"/>
</dbReference>
<keyword evidence="5 8" id="KW-0799">Topoisomerase</keyword>
<dbReference type="Pfam" id="PF01131">
    <property type="entry name" value="Topoisom_bac"/>
    <property type="match status" value="1"/>
</dbReference>
<dbReference type="CDD" id="cd00186">
    <property type="entry name" value="TOP1Ac"/>
    <property type="match status" value="1"/>
</dbReference>
<feature type="binding site" evidence="8">
    <location>
        <position position="104"/>
    </location>
    <ligand>
        <name>Mg(2+)</name>
        <dbReference type="ChEBI" id="CHEBI:18420"/>
        <note>catalytic</note>
    </ligand>
</feature>
<keyword evidence="4 8" id="KW-0460">Magnesium</keyword>
<keyword evidence="7 8" id="KW-0413">Isomerase</keyword>
<dbReference type="InterPro" id="IPR003602">
    <property type="entry name" value="Topo_IA_DNA-bd_dom"/>
</dbReference>
<dbReference type="SUPFAM" id="SSF56712">
    <property type="entry name" value="Prokaryotic type I DNA topoisomerase"/>
    <property type="match status" value="1"/>
</dbReference>
<accession>A0A9D1VKS6</accession>
<evidence type="ECO:0000259" key="10">
    <source>
        <dbReference type="PROSITE" id="PS52039"/>
    </source>
</evidence>
<evidence type="ECO:0000256" key="2">
    <source>
        <dbReference type="ARBA" id="ARBA00009446"/>
    </source>
</evidence>
<comment type="catalytic activity">
    <reaction evidence="1 8">
        <text>ATP-independent breakage of single-stranded DNA, followed by passage and rejoining.</text>
        <dbReference type="EC" id="5.6.2.1"/>
    </reaction>
</comment>
<dbReference type="SMART" id="SM00436">
    <property type="entry name" value="TOP1Bc"/>
    <property type="match status" value="1"/>
</dbReference>
<comment type="caution">
    <text evidence="11">The sequence shown here is derived from an EMBL/GenBank/DDBJ whole genome shotgun (WGS) entry which is preliminary data.</text>
</comment>
<feature type="domain" description="Toprim" evidence="9">
    <location>
        <begin position="2"/>
        <end position="135"/>
    </location>
</feature>
<evidence type="ECO:0000256" key="6">
    <source>
        <dbReference type="ARBA" id="ARBA00023125"/>
    </source>
</evidence>
<reference evidence="11" key="1">
    <citation type="journal article" date="2021" name="PeerJ">
        <title>Extensive microbial diversity within the chicken gut microbiome revealed by metagenomics and culture.</title>
        <authorList>
            <person name="Gilroy R."/>
            <person name="Ravi A."/>
            <person name="Getino M."/>
            <person name="Pursley I."/>
            <person name="Horton D.L."/>
            <person name="Alikhan N.F."/>
            <person name="Baker D."/>
            <person name="Gharbi K."/>
            <person name="Hall N."/>
            <person name="Watson M."/>
            <person name="Adriaenssens E.M."/>
            <person name="Foster-Nyarko E."/>
            <person name="Jarju S."/>
            <person name="Secka A."/>
            <person name="Antonio M."/>
            <person name="Oren A."/>
            <person name="Chaudhuri R.R."/>
            <person name="La Ragione R."/>
            <person name="Hildebrand F."/>
            <person name="Pallen M.J."/>
        </authorList>
    </citation>
    <scope>NUCLEOTIDE SEQUENCE</scope>
    <source>
        <strain evidence="11">ChiHjej12B11-1927</strain>
    </source>
</reference>
<feature type="active site" description="O-(5'-phospho-DNA)-tyrosine intermediate" evidence="8">
    <location>
        <position position="309"/>
    </location>
</feature>
<feature type="domain" description="Topo IA-type catalytic" evidence="10">
    <location>
        <begin position="152"/>
        <end position="590"/>
    </location>
</feature>
<dbReference type="SMART" id="SM00493">
    <property type="entry name" value="TOPRIM"/>
    <property type="match status" value="1"/>
</dbReference>
<dbReference type="PROSITE" id="PS52039">
    <property type="entry name" value="TOPO_IA_2"/>
    <property type="match status" value="1"/>
</dbReference>
<dbReference type="InterPro" id="IPR023406">
    <property type="entry name" value="Topo_IA_AS"/>
</dbReference>
<feature type="binding site" evidence="8">
    <location>
        <position position="8"/>
    </location>
    <ligand>
        <name>Mg(2+)</name>
        <dbReference type="ChEBI" id="CHEBI:18420"/>
        <note>catalytic</note>
    </ligand>
</feature>
<dbReference type="Pfam" id="PF01751">
    <property type="entry name" value="Toprim"/>
    <property type="match status" value="1"/>
</dbReference>
<dbReference type="PROSITE" id="PS00396">
    <property type="entry name" value="TOPO_IA_1"/>
    <property type="match status" value="1"/>
</dbReference>
<dbReference type="InterPro" id="IPR013824">
    <property type="entry name" value="Topo_IA_cen_sub1"/>
</dbReference>
<reference evidence="11" key="2">
    <citation type="submission" date="2021-04" db="EMBL/GenBank/DDBJ databases">
        <authorList>
            <person name="Gilroy R."/>
        </authorList>
    </citation>
    <scope>NUCLEOTIDE SEQUENCE</scope>
    <source>
        <strain evidence="11">ChiHjej12B11-1927</strain>
    </source>
</reference>
<evidence type="ECO:0000256" key="5">
    <source>
        <dbReference type="ARBA" id="ARBA00023029"/>
    </source>
</evidence>
<evidence type="ECO:0000256" key="8">
    <source>
        <dbReference type="HAMAP-Rule" id="MF_00953"/>
    </source>
</evidence>
<dbReference type="InterPro" id="IPR013826">
    <property type="entry name" value="Topo_IA_cen_sub3"/>
</dbReference>
<dbReference type="GO" id="GO:0003677">
    <property type="term" value="F:DNA binding"/>
    <property type="evidence" value="ECO:0007669"/>
    <property type="project" value="UniProtKB-KW"/>
</dbReference>
<keyword evidence="6 8" id="KW-0238">DNA-binding</keyword>
<organism evidence="11 12">
    <name type="scientific">Candidatus Blautia pullistercoris</name>
    <dbReference type="NCBI Taxonomy" id="2838499"/>
    <lineage>
        <taxon>Bacteria</taxon>
        <taxon>Bacillati</taxon>
        <taxon>Bacillota</taxon>
        <taxon>Clostridia</taxon>
        <taxon>Lachnospirales</taxon>
        <taxon>Lachnospiraceae</taxon>
        <taxon>Blautia</taxon>
    </lineage>
</organism>
<feature type="site" description="Interaction with DNA" evidence="8">
    <location>
        <position position="175"/>
    </location>
</feature>
<dbReference type="Gene3D" id="2.70.20.10">
    <property type="entry name" value="Topoisomerase I, domain 3"/>
    <property type="match status" value="1"/>
</dbReference>
<comment type="function">
    <text evidence="8">Releases the supercoiling and torsional tension of DNA, which is introduced during the DNA replication and transcription, by transiently cleaving and rejoining one strand of the DNA duplex. Introduces a single-strand break via transesterification at a target site in duplex DNA. The scissile phosphodiester is attacked by the catalytic tyrosine of the enzyme, resulting in the formation of a DNA-(5'-phosphotyrosyl)-enzyme intermediate and the expulsion of a 3'-OH DNA strand. The free DNA strand then undergoes passage around the unbroken strand, thus removing DNA supercoils. Finally, in the religation step, the DNA 3'-OH attacks the covalent intermediate to expel the active-site tyrosine and restore the DNA phosphodiester backbone.</text>
</comment>
<dbReference type="Gene3D" id="3.40.50.140">
    <property type="match status" value="1"/>
</dbReference>
<comment type="caution">
    <text evidence="8">Lacks conserved residue(s) required for the propagation of feature annotation.</text>
</comment>
<dbReference type="InterPro" id="IPR013497">
    <property type="entry name" value="Topo_IA_cen"/>
</dbReference>
<comment type="similarity">
    <text evidence="2 8">Belongs to the type IA topoisomerase family.</text>
</comment>
<evidence type="ECO:0000313" key="12">
    <source>
        <dbReference type="Proteomes" id="UP000824230"/>
    </source>
</evidence>
<dbReference type="GO" id="GO:0000287">
    <property type="term" value="F:magnesium ion binding"/>
    <property type="evidence" value="ECO:0007669"/>
    <property type="project" value="UniProtKB-UniRule"/>
</dbReference>
<dbReference type="GO" id="GO:0043597">
    <property type="term" value="C:cytoplasmic replication fork"/>
    <property type="evidence" value="ECO:0007669"/>
    <property type="project" value="TreeGrafter"/>
</dbReference>
<evidence type="ECO:0000259" key="9">
    <source>
        <dbReference type="PROSITE" id="PS50880"/>
    </source>
</evidence>
<proteinExistence type="inferred from homology"/>
<gene>
    <name evidence="8" type="primary">topB</name>
    <name evidence="11" type="ORF">H9738_05165</name>
</gene>
<dbReference type="GO" id="GO:0003917">
    <property type="term" value="F:DNA topoisomerase type I (single strand cut, ATP-independent) activity"/>
    <property type="evidence" value="ECO:0007669"/>
    <property type="project" value="UniProtKB-UniRule"/>
</dbReference>
<name>A0A9D1VKS6_9FIRM</name>
<dbReference type="CDD" id="cd03362">
    <property type="entry name" value="TOPRIM_TopoIA_TopoIII"/>
    <property type="match status" value="1"/>
</dbReference>
<protein>
    <recommendedName>
        <fullName evidence="8">DNA topoisomerase 3</fullName>
        <ecNumber evidence="8">5.6.2.1</ecNumber>
    </recommendedName>
    <alternativeName>
        <fullName evidence="8">DNA topoisomerase III</fullName>
    </alternativeName>
</protein>
<evidence type="ECO:0000313" key="11">
    <source>
        <dbReference type="EMBL" id="HIX37247.1"/>
    </source>
</evidence>
<feature type="region of interest" description="Interaction with DNA" evidence="8">
    <location>
        <begin position="186"/>
        <end position="191"/>
    </location>
</feature>
<dbReference type="InterPro" id="IPR005738">
    <property type="entry name" value="TopoIII"/>
</dbReference>
<dbReference type="EMBL" id="DXFG01000096">
    <property type="protein sequence ID" value="HIX37247.1"/>
    <property type="molecule type" value="Genomic_DNA"/>
</dbReference>
<dbReference type="InterPro" id="IPR000380">
    <property type="entry name" value="Topo_IA"/>
</dbReference>
<keyword evidence="3 8" id="KW-0479">Metal-binding</keyword>
<dbReference type="PROSITE" id="PS50880">
    <property type="entry name" value="TOPRIM"/>
    <property type="match status" value="1"/>
</dbReference>
<dbReference type="PRINTS" id="PR00417">
    <property type="entry name" value="PRTPISMRASEI"/>
</dbReference>
<dbReference type="HAMAP" id="MF_00953">
    <property type="entry name" value="Topoisom_3_prok"/>
    <property type="match status" value="1"/>
</dbReference>
<dbReference type="InterPro" id="IPR003601">
    <property type="entry name" value="Topo_IA_2"/>
</dbReference>
<feature type="site" description="Interaction with DNA" evidence="8">
    <location>
        <position position="60"/>
    </location>
</feature>
<feature type="site" description="Interaction with DNA" evidence="8">
    <location>
        <position position="167"/>
    </location>
</feature>
<dbReference type="PANTHER" id="PTHR11390">
    <property type="entry name" value="PROKARYOTIC DNA TOPOISOMERASE"/>
    <property type="match status" value="1"/>
</dbReference>
<evidence type="ECO:0000256" key="1">
    <source>
        <dbReference type="ARBA" id="ARBA00000213"/>
    </source>
</evidence>
<dbReference type="Proteomes" id="UP000824230">
    <property type="component" value="Unassembled WGS sequence"/>
</dbReference>
<dbReference type="Gene3D" id="1.10.460.10">
    <property type="entry name" value="Topoisomerase I, domain 2"/>
    <property type="match status" value="1"/>
</dbReference>
<dbReference type="GO" id="GO:0006310">
    <property type="term" value="P:DNA recombination"/>
    <property type="evidence" value="ECO:0007669"/>
    <property type="project" value="TreeGrafter"/>
</dbReference>
<dbReference type="InterPro" id="IPR006171">
    <property type="entry name" value="TOPRIM_dom"/>
</dbReference>
<dbReference type="InterPro" id="IPR023405">
    <property type="entry name" value="Topo_IA_core_domain"/>
</dbReference>
<dbReference type="InterPro" id="IPR013825">
    <property type="entry name" value="Topo_IA_cen_sub2"/>
</dbReference>
<dbReference type="PANTHER" id="PTHR11390:SF21">
    <property type="entry name" value="DNA TOPOISOMERASE 3-ALPHA"/>
    <property type="match status" value="1"/>
</dbReference>
<feature type="site" description="Interaction with DNA" evidence="8">
    <location>
        <position position="311"/>
    </location>
</feature>
<dbReference type="EC" id="5.6.2.1" evidence="8"/>
<evidence type="ECO:0000256" key="4">
    <source>
        <dbReference type="ARBA" id="ARBA00022842"/>
    </source>
</evidence>